<feature type="transmembrane region" description="Helical" evidence="11">
    <location>
        <begin position="97"/>
        <end position="118"/>
    </location>
</feature>
<dbReference type="FunFam" id="3.30.2460.20:FF:000001">
    <property type="entry name" value="Wnt homolog"/>
    <property type="match status" value="1"/>
</dbReference>
<dbReference type="InterPro" id="IPR005817">
    <property type="entry name" value="Wnt"/>
</dbReference>
<dbReference type="GO" id="GO:0060070">
    <property type="term" value="P:canonical Wnt signaling pathway"/>
    <property type="evidence" value="ECO:0007669"/>
    <property type="project" value="TreeGrafter"/>
</dbReference>
<evidence type="ECO:0000256" key="5">
    <source>
        <dbReference type="ARBA" id="ARBA00022530"/>
    </source>
</evidence>
<evidence type="ECO:0000313" key="13">
    <source>
        <dbReference type="WBParaSite" id="PSAMB.scaffold2432size31617.g17823.t1"/>
    </source>
</evidence>
<evidence type="ECO:0000256" key="4">
    <source>
        <dbReference type="ARBA" id="ARBA00022525"/>
    </source>
</evidence>
<evidence type="ECO:0000256" key="11">
    <source>
        <dbReference type="SAM" id="Phobius"/>
    </source>
</evidence>
<accession>A0A914VUL7</accession>
<comment type="similarity">
    <text evidence="2 10">Belongs to the Wnt family.</text>
</comment>
<keyword evidence="4" id="KW-0964">Secreted</keyword>
<evidence type="ECO:0000256" key="1">
    <source>
        <dbReference type="ARBA" id="ARBA00004498"/>
    </source>
</evidence>
<keyword evidence="11" id="KW-0472">Membrane</keyword>
<proteinExistence type="inferred from homology"/>
<dbReference type="GO" id="GO:0045165">
    <property type="term" value="P:cell fate commitment"/>
    <property type="evidence" value="ECO:0007669"/>
    <property type="project" value="TreeGrafter"/>
</dbReference>
<dbReference type="Gene3D" id="3.30.2460.20">
    <property type="match status" value="1"/>
</dbReference>
<sequence>MCFRPFTTGVINLPTSRAPPGGCVDGTARRAAEIYRQKGRPGVCRPFPPVGRAEFDHSGAFAIRRADNAVCPPSYDRLSCPDRSVGVRPNLLAMLRLVLLAVLLLLCVQCRAISWLAIGMSGAHIDHRRPLQTCQSLSGLTKRQVRFCRRNIEHMDSVVYGAVTAYQECQHQFQKRRWNCTMIDPVSIFGDVVLKEGTREAAFVHAISSAGVAHRVTRDCSRGLLDKCGCDQSMVNRNPGNGFRWSGCSDNVHYGTAFSRTFVDANERGKMQSHERMLMNLHNNRAGLQVLEKHIRTECKCHGLSGSCELKTCWRSMPSFREVGAIIKDKFDGATEVKLVKDSAEQRARMVRVNPHFKRHTHTDLVYLVESPDYCVADPSRGVLGTSGRTCNETSQGIDGCELLCCHRGYITKTQETNDMCNCKFHYCCRVDCEPCVKRVDIHICR</sequence>
<dbReference type="PANTHER" id="PTHR12027">
    <property type="entry name" value="WNT RELATED"/>
    <property type="match status" value="1"/>
</dbReference>
<evidence type="ECO:0000313" key="12">
    <source>
        <dbReference type="Proteomes" id="UP000887566"/>
    </source>
</evidence>
<dbReference type="SMART" id="SM00097">
    <property type="entry name" value="WNT1"/>
    <property type="match status" value="1"/>
</dbReference>
<dbReference type="GO" id="GO:0005109">
    <property type="term" value="F:frizzled binding"/>
    <property type="evidence" value="ECO:0007669"/>
    <property type="project" value="TreeGrafter"/>
</dbReference>
<dbReference type="PANTHER" id="PTHR12027:SF101">
    <property type="entry name" value="PROTEIN WNT-4"/>
    <property type="match status" value="1"/>
</dbReference>
<keyword evidence="11" id="KW-1133">Transmembrane helix</keyword>
<comment type="subcellular location">
    <subcellularLocation>
        <location evidence="1 10">Secreted</location>
        <location evidence="1 10">Extracellular space</location>
        <location evidence="1 10">Extracellular matrix</location>
    </subcellularLocation>
</comment>
<dbReference type="WBParaSite" id="PSAMB.scaffold2432size31617.g17823.t1">
    <property type="protein sequence ID" value="PSAMB.scaffold2432size31617.g17823.t1"/>
    <property type="gene ID" value="PSAMB.scaffold2432size31617.g17823"/>
</dbReference>
<keyword evidence="12" id="KW-1185">Reference proteome</keyword>
<evidence type="ECO:0000256" key="7">
    <source>
        <dbReference type="ARBA" id="ARBA00023157"/>
    </source>
</evidence>
<dbReference type="AlphaFoldDB" id="A0A914VUL7"/>
<dbReference type="PRINTS" id="PR01349">
    <property type="entry name" value="WNTPROTEIN"/>
</dbReference>
<dbReference type="InterPro" id="IPR018161">
    <property type="entry name" value="Wnt_CS"/>
</dbReference>
<keyword evidence="5" id="KW-0272">Extracellular matrix</keyword>
<evidence type="ECO:0000256" key="3">
    <source>
        <dbReference type="ARBA" id="ARBA00022473"/>
    </source>
</evidence>
<keyword evidence="9" id="KW-0449">Lipoprotein</keyword>
<keyword evidence="3 10" id="KW-0217">Developmental protein</keyword>
<dbReference type="Proteomes" id="UP000887566">
    <property type="component" value="Unplaced"/>
</dbReference>
<dbReference type="Pfam" id="PF00110">
    <property type="entry name" value="wnt"/>
    <property type="match status" value="1"/>
</dbReference>
<reference evidence="13" key="1">
    <citation type="submission" date="2022-11" db="UniProtKB">
        <authorList>
            <consortium name="WormBaseParasite"/>
        </authorList>
    </citation>
    <scope>IDENTIFICATION</scope>
</reference>
<keyword evidence="8" id="KW-0325">Glycoprotein</keyword>
<evidence type="ECO:0000256" key="9">
    <source>
        <dbReference type="ARBA" id="ARBA00023288"/>
    </source>
</evidence>
<keyword evidence="6 10" id="KW-0879">Wnt signaling pathway</keyword>
<dbReference type="InterPro" id="IPR043158">
    <property type="entry name" value="Wnt_C"/>
</dbReference>
<protein>
    <recommendedName>
        <fullName evidence="10">Protein Wnt</fullName>
    </recommendedName>
</protein>
<dbReference type="GO" id="GO:0005615">
    <property type="term" value="C:extracellular space"/>
    <property type="evidence" value="ECO:0007669"/>
    <property type="project" value="TreeGrafter"/>
</dbReference>
<dbReference type="GO" id="GO:0005125">
    <property type="term" value="F:cytokine activity"/>
    <property type="evidence" value="ECO:0007669"/>
    <property type="project" value="TreeGrafter"/>
</dbReference>
<name>A0A914VUL7_9BILA</name>
<organism evidence="12 13">
    <name type="scientific">Plectus sambesii</name>
    <dbReference type="NCBI Taxonomy" id="2011161"/>
    <lineage>
        <taxon>Eukaryota</taxon>
        <taxon>Metazoa</taxon>
        <taxon>Ecdysozoa</taxon>
        <taxon>Nematoda</taxon>
        <taxon>Chromadorea</taxon>
        <taxon>Plectida</taxon>
        <taxon>Plectina</taxon>
        <taxon>Plectoidea</taxon>
        <taxon>Plectidae</taxon>
        <taxon>Plectus</taxon>
    </lineage>
</organism>
<evidence type="ECO:0000256" key="6">
    <source>
        <dbReference type="ARBA" id="ARBA00022687"/>
    </source>
</evidence>
<dbReference type="GO" id="GO:0000902">
    <property type="term" value="P:cell morphogenesis"/>
    <property type="evidence" value="ECO:0007669"/>
    <property type="project" value="UniProtKB-ARBA"/>
</dbReference>
<keyword evidence="11" id="KW-0812">Transmembrane</keyword>
<evidence type="ECO:0000256" key="2">
    <source>
        <dbReference type="ARBA" id="ARBA00005683"/>
    </source>
</evidence>
<dbReference type="GO" id="GO:0030182">
    <property type="term" value="P:neuron differentiation"/>
    <property type="evidence" value="ECO:0007669"/>
    <property type="project" value="TreeGrafter"/>
</dbReference>
<dbReference type="CDD" id="cd19336">
    <property type="entry name" value="Wnt_Wnt4"/>
    <property type="match status" value="1"/>
</dbReference>
<evidence type="ECO:0000256" key="8">
    <source>
        <dbReference type="ARBA" id="ARBA00023180"/>
    </source>
</evidence>
<evidence type="ECO:0000256" key="10">
    <source>
        <dbReference type="RuleBase" id="RU003500"/>
    </source>
</evidence>
<keyword evidence="7" id="KW-1015">Disulfide bond</keyword>
<dbReference type="PROSITE" id="PS00246">
    <property type="entry name" value="WNT1"/>
    <property type="match status" value="1"/>
</dbReference>
<comment type="function">
    <text evidence="10">Ligand for members of the frizzled family of seven transmembrane receptors.</text>
</comment>